<reference evidence="9" key="1">
    <citation type="journal article" date="2006" name="Proc. Natl. Acad. Sci. U.S.A.">
        <title>Genome analysis of the smallest free-living eukaryote Ostreococcus tauri unveils many unique features.</title>
        <authorList>
            <person name="Derelle E."/>
            <person name="Ferraz C."/>
            <person name="Rombauts S."/>
            <person name="Rouze P."/>
            <person name="Worden A.Z."/>
            <person name="Robbens S."/>
            <person name="Partensky F."/>
            <person name="Degroeve S."/>
            <person name="Echeynie S."/>
            <person name="Cooke R."/>
            <person name="Saeys Y."/>
            <person name="Wuyts J."/>
            <person name="Jabbari K."/>
            <person name="Bowler C."/>
            <person name="Panaud O."/>
            <person name="Piegu B."/>
            <person name="Ball S.G."/>
            <person name="Ral J.-P."/>
            <person name="Bouget F.-Y."/>
            <person name="Piganeau G."/>
            <person name="De Baets B."/>
            <person name="Picard A."/>
            <person name="Delseny M."/>
            <person name="Demaille J."/>
            <person name="Van de Peer Y."/>
            <person name="Moreau H."/>
        </authorList>
    </citation>
    <scope>NUCLEOTIDE SEQUENCE [LARGE SCALE GENOMIC DNA]</scope>
    <source>
        <strain evidence="9">OTTH 0595 / CCAP 157/2 / RCC745</strain>
    </source>
</reference>
<evidence type="ECO:0000256" key="3">
    <source>
        <dbReference type="ARBA" id="ARBA00022603"/>
    </source>
</evidence>
<dbReference type="PANTHER" id="PTHR23417:SF21">
    <property type="entry name" value="TRNA (GUANINE-N(7)-)-METHYLTRANSFERASE"/>
    <property type="match status" value="1"/>
</dbReference>
<feature type="compositionally biased region" description="Basic and acidic residues" evidence="7">
    <location>
        <begin position="276"/>
        <end position="287"/>
    </location>
</feature>
<keyword evidence="4" id="KW-0808">Transferase</keyword>
<accession>A0A090M0K3</accession>
<evidence type="ECO:0000256" key="6">
    <source>
        <dbReference type="ARBA" id="ARBA00022694"/>
    </source>
</evidence>
<dbReference type="InParanoid" id="A0A090M0K3"/>
<dbReference type="Proteomes" id="UP000009170">
    <property type="component" value="Unassembled WGS sequence"/>
</dbReference>
<keyword evidence="9" id="KW-1185">Reference proteome</keyword>
<evidence type="ECO:0000256" key="5">
    <source>
        <dbReference type="ARBA" id="ARBA00022691"/>
    </source>
</evidence>
<evidence type="ECO:0000313" key="9">
    <source>
        <dbReference type="Proteomes" id="UP000009170"/>
    </source>
</evidence>
<dbReference type="EC" id="2.1.1.33" evidence="2"/>
<keyword evidence="3 8" id="KW-0489">Methyltransferase</keyword>
<sequence>MRSTSRETTTGNALRDEAVPSGGGVNEDANRADASRVTNKRDRDGDRRLLGVTGLKNYVQHGTKLMADEGEYGELELAKAGAKGVRVRQHVNPLTSRFQEQAPAPTWTDAFDDVTRALTIDVGCAGGRFDLLYAKRNPERNVLGVDIREPLVERGLSWGEASGVSGNVHFATCNATVSIGEWIKNYQSNGAEVELVTILHPDPHFKKRHRKRRIVQERLVRSLAEAMKPGTRVYLQSDVEELTEDMRDKFERYGEGCFDLDPELYDVDDVREKAAKAAEAPVEKTENDGEDDGWRSTWVHGGWLSENPIGTPSERELQTLGEGLPVFRVMLRRTENVANQ</sequence>
<protein>
    <recommendedName>
        <fullName evidence="2">tRNA (guanine(46)-N(7))-methyltransferase</fullName>
        <ecNumber evidence="2">2.1.1.33</ecNumber>
    </recommendedName>
</protein>
<name>A0A090M0K3_OSTTA</name>
<dbReference type="FunCoup" id="A0A090M0K3">
    <property type="interactions" value="223"/>
</dbReference>
<proteinExistence type="predicted"/>
<organism evidence="8 9">
    <name type="scientific">Ostreococcus tauri</name>
    <name type="common">Marine green alga</name>
    <dbReference type="NCBI Taxonomy" id="70448"/>
    <lineage>
        <taxon>Eukaryota</taxon>
        <taxon>Viridiplantae</taxon>
        <taxon>Chlorophyta</taxon>
        <taxon>Mamiellophyceae</taxon>
        <taxon>Mamiellales</taxon>
        <taxon>Bathycoccaceae</taxon>
        <taxon>Ostreococcus</taxon>
    </lineage>
</organism>
<dbReference type="EMBL" id="CAID01000004">
    <property type="protein sequence ID" value="CEF97711.1"/>
    <property type="molecule type" value="Genomic_DNA"/>
</dbReference>
<dbReference type="PROSITE" id="PS51625">
    <property type="entry name" value="SAM_MT_TRMB"/>
    <property type="match status" value="1"/>
</dbReference>
<dbReference type="KEGG" id="ota:OT_ostta04g04470"/>
<feature type="compositionally biased region" description="Polar residues" evidence="7">
    <location>
        <begin position="1"/>
        <end position="12"/>
    </location>
</feature>
<evidence type="ECO:0000256" key="7">
    <source>
        <dbReference type="SAM" id="MobiDB-lite"/>
    </source>
</evidence>
<dbReference type="GO" id="GO:0008176">
    <property type="term" value="F:tRNA (guanine(46)-N7)-methyltransferase activity"/>
    <property type="evidence" value="ECO:0007669"/>
    <property type="project" value="UniProtKB-EC"/>
</dbReference>
<gene>
    <name evidence="8" type="ORF">OT_ostta04g04470</name>
</gene>
<dbReference type="RefSeq" id="XP_003078983.2">
    <property type="nucleotide sequence ID" value="XM_003078935.2"/>
</dbReference>
<reference evidence="8 9" key="2">
    <citation type="journal article" date="2014" name="BMC Genomics">
        <title>An improved genome of the model marine alga Ostreococcus tauri unfolds by assessing Illumina de novo assemblies.</title>
        <authorList>
            <person name="Blanc-Mathieu R."/>
            <person name="Verhelst B."/>
            <person name="Derelle E."/>
            <person name="Rombauts S."/>
            <person name="Bouget F.Y."/>
            <person name="Carre I."/>
            <person name="Chateau A."/>
            <person name="Eyre-Walker A."/>
            <person name="Grimsley N."/>
            <person name="Moreau H."/>
            <person name="Piegu B."/>
            <person name="Rivals E."/>
            <person name="Schackwitz W."/>
            <person name="Van de Peer Y."/>
            <person name="Piganeau G."/>
        </authorList>
    </citation>
    <scope>NUCLEOTIDE SEQUENCE [LARGE SCALE GENOMIC DNA]</scope>
    <source>
        <strain evidence="9">OTTH 0595 / CCAP 157/2 / RCC745</strain>
    </source>
</reference>
<dbReference type="STRING" id="70448.A0A090M0K3"/>
<dbReference type="SUPFAM" id="SSF53335">
    <property type="entry name" value="S-adenosyl-L-methionine-dependent methyltransferases"/>
    <property type="match status" value="1"/>
</dbReference>
<dbReference type="PANTHER" id="PTHR23417">
    <property type="entry name" value="3-DEOXY-D-MANNO-OCTULOSONIC-ACID TRANSFERASE/TRNA GUANINE-N 7 - -METHYLTRANSFERASE"/>
    <property type="match status" value="1"/>
</dbReference>
<dbReference type="AlphaFoldDB" id="A0A090M0K3"/>
<comment type="caution">
    <text evidence="8">The sequence shown here is derived from an EMBL/GenBank/DDBJ whole genome shotgun (WGS) entry which is preliminary data.</text>
</comment>
<feature type="compositionally biased region" description="Basic and acidic residues" evidence="7">
    <location>
        <begin position="28"/>
        <end position="45"/>
    </location>
</feature>
<dbReference type="GO" id="GO:0043527">
    <property type="term" value="C:tRNA methyltransferase complex"/>
    <property type="evidence" value="ECO:0007669"/>
    <property type="project" value="TreeGrafter"/>
</dbReference>
<dbReference type="InterPro" id="IPR003358">
    <property type="entry name" value="tRNA_(Gua-N-7)_MeTrfase_Trmb"/>
</dbReference>
<evidence type="ECO:0000256" key="1">
    <source>
        <dbReference type="ARBA" id="ARBA00000142"/>
    </source>
</evidence>
<dbReference type="CDD" id="cd02440">
    <property type="entry name" value="AdoMet_MTases"/>
    <property type="match status" value="1"/>
</dbReference>
<evidence type="ECO:0000256" key="2">
    <source>
        <dbReference type="ARBA" id="ARBA00011977"/>
    </source>
</evidence>
<feature type="region of interest" description="Disordered" evidence="7">
    <location>
        <begin position="1"/>
        <end position="45"/>
    </location>
</feature>
<dbReference type="Gene3D" id="3.40.50.150">
    <property type="entry name" value="Vaccinia Virus protein VP39"/>
    <property type="match status" value="1"/>
</dbReference>
<dbReference type="GeneID" id="9834034"/>
<dbReference type="OrthoDB" id="47276at2759"/>
<keyword evidence="5" id="KW-0949">S-adenosyl-L-methionine</keyword>
<dbReference type="InterPro" id="IPR029063">
    <property type="entry name" value="SAM-dependent_MTases_sf"/>
</dbReference>
<evidence type="ECO:0000256" key="4">
    <source>
        <dbReference type="ARBA" id="ARBA00022679"/>
    </source>
</evidence>
<keyword evidence="6" id="KW-0819">tRNA processing</keyword>
<feature type="region of interest" description="Disordered" evidence="7">
    <location>
        <begin position="276"/>
        <end position="295"/>
    </location>
</feature>
<evidence type="ECO:0000313" key="8">
    <source>
        <dbReference type="EMBL" id="CEF97711.1"/>
    </source>
</evidence>
<comment type="catalytic activity">
    <reaction evidence="1">
        <text>guanosine(46) in tRNA + S-adenosyl-L-methionine = N(7)-methylguanosine(46) in tRNA + S-adenosyl-L-homocysteine</text>
        <dbReference type="Rhea" id="RHEA:42708"/>
        <dbReference type="Rhea" id="RHEA-COMP:10188"/>
        <dbReference type="Rhea" id="RHEA-COMP:10189"/>
        <dbReference type="ChEBI" id="CHEBI:57856"/>
        <dbReference type="ChEBI" id="CHEBI:59789"/>
        <dbReference type="ChEBI" id="CHEBI:74269"/>
        <dbReference type="ChEBI" id="CHEBI:74480"/>
        <dbReference type="EC" id="2.1.1.33"/>
    </reaction>
</comment>
<dbReference type="Pfam" id="PF02390">
    <property type="entry name" value="Methyltransf_4"/>
    <property type="match status" value="1"/>
</dbReference>